<evidence type="ECO:0000313" key="10">
    <source>
        <dbReference type="Proteomes" id="UP000326759"/>
    </source>
</evidence>
<accession>A0A5N5SKJ3</accession>
<dbReference type="Pfam" id="PF03522">
    <property type="entry name" value="SLC12"/>
    <property type="match status" value="1"/>
</dbReference>
<dbReference type="GO" id="GO:0055078">
    <property type="term" value="P:sodium ion homeostasis"/>
    <property type="evidence" value="ECO:0007669"/>
    <property type="project" value="TreeGrafter"/>
</dbReference>
<dbReference type="OrthoDB" id="2020542at2759"/>
<organism evidence="9 10">
    <name type="scientific">Armadillidium nasatum</name>
    <dbReference type="NCBI Taxonomy" id="96803"/>
    <lineage>
        <taxon>Eukaryota</taxon>
        <taxon>Metazoa</taxon>
        <taxon>Ecdysozoa</taxon>
        <taxon>Arthropoda</taxon>
        <taxon>Crustacea</taxon>
        <taxon>Multicrustacea</taxon>
        <taxon>Malacostraca</taxon>
        <taxon>Eumalacostraca</taxon>
        <taxon>Peracarida</taxon>
        <taxon>Isopoda</taxon>
        <taxon>Oniscidea</taxon>
        <taxon>Crinocheta</taxon>
        <taxon>Armadillidiidae</taxon>
        <taxon>Armadillidium</taxon>
    </lineage>
</organism>
<dbReference type="PANTHER" id="PTHR11827">
    <property type="entry name" value="SOLUTE CARRIER FAMILY 12, CATION COTRANSPORTERS"/>
    <property type="match status" value="1"/>
</dbReference>
<dbReference type="InterPro" id="IPR004842">
    <property type="entry name" value="SLC12A_fam"/>
</dbReference>
<keyword evidence="5" id="KW-0175">Coiled coil</keyword>
<dbReference type="InterPro" id="IPR018491">
    <property type="entry name" value="SLC12_C"/>
</dbReference>
<evidence type="ECO:0000259" key="7">
    <source>
        <dbReference type="Pfam" id="PF00324"/>
    </source>
</evidence>
<protein>
    <submittedName>
        <fullName evidence="9">Solute carrier family 12 member 2</fullName>
    </submittedName>
</protein>
<evidence type="ECO:0000256" key="3">
    <source>
        <dbReference type="ARBA" id="ARBA00022989"/>
    </source>
</evidence>
<evidence type="ECO:0000256" key="5">
    <source>
        <dbReference type="SAM" id="Coils"/>
    </source>
</evidence>
<dbReference type="GO" id="GO:0055075">
    <property type="term" value="P:potassium ion homeostasis"/>
    <property type="evidence" value="ECO:0007669"/>
    <property type="project" value="TreeGrafter"/>
</dbReference>
<dbReference type="AlphaFoldDB" id="A0A5N5SKJ3"/>
<dbReference type="GO" id="GO:0055064">
    <property type="term" value="P:chloride ion homeostasis"/>
    <property type="evidence" value="ECO:0007669"/>
    <property type="project" value="TreeGrafter"/>
</dbReference>
<dbReference type="InterPro" id="IPR004841">
    <property type="entry name" value="AA-permease/SLC12A_dom"/>
</dbReference>
<comment type="subcellular location">
    <subcellularLocation>
        <location evidence="1">Membrane</location>
        <topology evidence="1">Multi-pass membrane protein</topology>
    </subcellularLocation>
</comment>
<feature type="coiled-coil region" evidence="5">
    <location>
        <begin position="275"/>
        <end position="302"/>
    </location>
</feature>
<gene>
    <name evidence="9" type="ORF">Anas_12046</name>
</gene>
<reference evidence="9 10" key="1">
    <citation type="journal article" date="2019" name="PLoS Biol.">
        <title>Sex chromosomes control vertical transmission of feminizing Wolbachia symbionts in an isopod.</title>
        <authorList>
            <person name="Becking T."/>
            <person name="Chebbi M.A."/>
            <person name="Giraud I."/>
            <person name="Moumen B."/>
            <person name="Laverre T."/>
            <person name="Caubet Y."/>
            <person name="Peccoud J."/>
            <person name="Gilbert C."/>
            <person name="Cordaux R."/>
        </authorList>
    </citation>
    <scope>NUCLEOTIDE SEQUENCE [LARGE SCALE GENOMIC DNA]</scope>
    <source>
        <strain evidence="9">ANa2</strain>
        <tissue evidence="9">Whole body excluding digestive tract and cuticle</tissue>
    </source>
</reference>
<evidence type="ECO:0000256" key="2">
    <source>
        <dbReference type="ARBA" id="ARBA00022692"/>
    </source>
</evidence>
<evidence type="ECO:0000256" key="6">
    <source>
        <dbReference type="SAM" id="Phobius"/>
    </source>
</evidence>
<dbReference type="Pfam" id="PF00324">
    <property type="entry name" value="AA_permease"/>
    <property type="match status" value="1"/>
</dbReference>
<dbReference type="GO" id="GO:0016020">
    <property type="term" value="C:membrane"/>
    <property type="evidence" value="ECO:0007669"/>
    <property type="project" value="UniProtKB-SubCell"/>
</dbReference>
<feature type="transmembrane region" description="Helical" evidence="6">
    <location>
        <begin position="12"/>
        <end position="44"/>
    </location>
</feature>
<evidence type="ECO:0000256" key="4">
    <source>
        <dbReference type="ARBA" id="ARBA00023136"/>
    </source>
</evidence>
<dbReference type="GO" id="GO:0008511">
    <property type="term" value="F:sodium:potassium:chloride symporter activity"/>
    <property type="evidence" value="ECO:0007669"/>
    <property type="project" value="TreeGrafter"/>
</dbReference>
<keyword evidence="4 6" id="KW-0472">Membrane</keyword>
<dbReference type="GO" id="GO:1990573">
    <property type="term" value="P:potassium ion import across plasma membrane"/>
    <property type="evidence" value="ECO:0007669"/>
    <property type="project" value="TreeGrafter"/>
</dbReference>
<sequence length="541" mass="62493">MLSVLYNVWVSLVGAVASLFVMFLTDWITAILTLAVGIALFMYVKYKQPEINWGSTLHGQSYLIALKSSLDLVKVPENVKNYRPQILVLSGNPCFRPPLVHFANNITSGSSFLACANIVKGRLNHKTRQAIINRTYKWFEIHKVRSFYTLVDAKNLAEGSRYLFQFVGLGNLRPNMVLLGYKSDWRDCDREDVRVYFNTLHEALNFYLGIAILRVPNGLDYSDVLADETKPPQAQPSVVVDIQITPPSPIVNIAKTNLFENGSNITNDHKEEDIDDDDDDEKLEVEEEVDEEEEEEQEEEIAKVKQIRKSHHSIIYKGIDGAEIDQSVIQNLNRFKEKQPKGTIDVWWLYDDGGLTLLLPYILAKKSQWSKCKLRVIALANRKNELDVEHRKMINLLAKFRIDVKDVIILPEVAKRAEQKTRDEFEEMISKFRVKEVDEEKRGLWITDEELSSRKEKTNRHLRIRELLLEHSKEASLIDPPNAKNKQSQCPIIYGLVGNLNERHATILIGKRKPTIRSYFLLIENQVFFLRSSRFEEYFVL</sequence>
<evidence type="ECO:0000259" key="8">
    <source>
        <dbReference type="Pfam" id="PF03522"/>
    </source>
</evidence>
<evidence type="ECO:0000313" key="9">
    <source>
        <dbReference type="EMBL" id="KAB7494129.1"/>
    </source>
</evidence>
<proteinExistence type="predicted"/>
<keyword evidence="2 6" id="KW-0812">Transmembrane</keyword>
<name>A0A5N5SKJ3_9CRUS</name>
<feature type="domain" description="Amino acid permease/ SLC12A" evidence="7">
    <location>
        <begin position="5"/>
        <end position="87"/>
    </location>
</feature>
<evidence type="ECO:0000256" key="1">
    <source>
        <dbReference type="ARBA" id="ARBA00004141"/>
    </source>
</evidence>
<feature type="domain" description="SLC12A transporter C-terminal" evidence="8">
    <location>
        <begin position="96"/>
        <end position="478"/>
    </location>
</feature>
<dbReference type="EMBL" id="SEYY01024424">
    <property type="protein sequence ID" value="KAB7494129.1"/>
    <property type="molecule type" value="Genomic_DNA"/>
</dbReference>
<dbReference type="GO" id="GO:0006884">
    <property type="term" value="P:cell volume homeostasis"/>
    <property type="evidence" value="ECO:0007669"/>
    <property type="project" value="TreeGrafter"/>
</dbReference>
<keyword evidence="3 6" id="KW-1133">Transmembrane helix</keyword>
<dbReference type="PANTHER" id="PTHR11827:SF103">
    <property type="entry name" value="SODIUM CHLORIDE COTRANSPORTER 69, ISOFORM E"/>
    <property type="match status" value="1"/>
</dbReference>
<comment type="caution">
    <text evidence="9">The sequence shown here is derived from an EMBL/GenBank/DDBJ whole genome shotgun (WGS) entry which is preliminary data.</text>
</comment>
<dbReference type="Proteomes" id="UP000326759">
    <property type="component" value="Unassembled WGS sequence"/>
</dbReference>
<keyword evidence="10" id="KW-1185">Reference proteome</keyword>